<dbReference type="Proteomes" id="UP000029121">
    <property type="component" value="Unassembled WGS sequence"/>
</dbReference>
<dbReference type="PANTHER" id="PTHR31672:SF13">
    <property type="entry name" value="F-BOX PROTEIN CPR30-LIKE"/>
    <property type="match status" value="1"/>
</dbReference>
<dbReference type="NCBIfam" id="TIGR01640">
    <property type="entry name" value="F_box_assoc_1"/>
    <property type="match status" value="1"/>
</dbReference>
<name>R0GDC3_9BRAS</name>
<dbReference type="Gene3D" id="1.20.1280.50">
    <property type="match status" value="1"/>
</dbReference>
<dbReference type="PROSITE" id="PS50181">
    <property type="entry name" value="FBOX"/>
    <property type="match status" value="1"/>
</dbReference>
<accession>R0GDC3</accession>
<dbReference type="InterPro" id="IPR050796">
    <property type="entry name" value="SCF_F-box_component"/>
</dbReference>
<sequence>MTMMSDLIQDLLEEILSRVPTTSLRAMRSTCKRWNELSKDPSFSKKHCGKAAEGILVIMLNDFRACSMSVNHHRIHNNKYLVDPSVKEICTWIKPTSNYNLFDKYGLRYDNNSNQKIFRFLNYYDYDTNERMVELEIFDLKCNIWKVLEVVTPEWHRPNNCCGGVSVKGNTYFVAEERRGRRRLSNVLICFDFTKESFGSHLHLPFEYHSQDVVTLSSVRGEKLTMCIKEAFFLDEKKKLAVIYCRDKEQIANFAAYMIGENGNYNEVHVGESTTFWPLVYSYVPSWVQIH</sequence>
<gene>
    <name evidence="2" type="ORF">CARUB_v10027987mg</name>
</gene>
<dbReference type="AlphaFoldDB" id="R0GDC3"/>
<dbReference type="InterPro" id="IPR017451">
    <property type="entry name" value="F-box-assoc_interact_dom"/>
</dbReference>
<reference evidence="3" key="1">
    <citation type="journal article" date="2013" name="Nat. Genet.">
        <title>The Capsella rubella genome and the genomic consequences of rapid mating system evolution.</title>
        <authorList>
            <person name="Slotte T."/>
            <person name="Hazzouri K.M."/>
            <person name="Agren J.A."/>
            <person name="Koenig D."/>
            <person name="Maumus F."/>
            <person name="Guo Y.L."/>
            <person name="Steige K."/>
            <person name="Platts A.E."/>
            <person name="Escobar J.S."/>
            <person name="Newman L.K."/>
            <person name="Wang W."/>
            <person name="Mandakova T."/>
            <person name="Vello E."/>
            <person name="Smith L.M."/>
            <person name="Henz S.R."/>
            <person name="Steffen J."/>
            <person name="Takuno S."/>
            <person name="Brandvain Y."/>
            <person name="Coop G."/>
            <person name="Andolfatto P."/>
            <person name="Hu T.T."/>
            <person name="Blanchette M."/>
            <person name="Clark R.M."/>
            <person name="Quesneville H."/>
            <person name="Nordborg M."/>
            <person name="Gaut B.S."/>
            <person name="Lysak M.A."/>
            <person name="Jenkins J."/>
            <person name="Grimwood J."/>
            <person name="Chapman J."/>
            <person name="Prochnik S."/>
            <person name="Shu S."/>
            <person name="Rokhsar D."/>
            <person name="Schmutz J."/>
            <person name="Weigel D."/>
            <person name="Wright S.I."/>
        </authorList>
    </citation>
    <scope>NUCLEOTIDE SEQUENCE [LARGE SCALE GENOMIC DNA]</scope>
    <source>
        <strain evidence="3">cv. Monte Gargano</strain>
    </source>
</reference>
<proteinExistence type="predicted"/>
<dbReference type="Pfam" id="PF00646">
    <property type="entry name" value="F-box"/>
    <property type="match status" value="1"/>
</dbReference>
<dbReference type="SMART" id="SM00256">
    <property type="entry name" value="FBOX"/>
    <property type="match status" value="1"/>
</dbReference>
<dbReference type="Pfam" id="PF07734">
    <property type="entry name" value="FBA_1"/>
    <property type="match status" value="2"/>
</dbReference>
<dbReference type="InterPro" id="IPR036047">
    <property type="entry name" value="F-box-like_dom_sf"/>
</dbReference>
<dbReference type="InterPro" id="IPR006527">
    <property type="entry name" value="F-box-assoc_dom_typ1"/>
</dbReference>
<dbReference type="CDD" id="cd22157">
    <property type="entry name" value="F-box_AtFBW1-like"/>
    <property type="match status" value="1"/>
</dbReference>
<evidence type="ECO:0000313" key="2">
    <source>
        <dbReference type="EMBL" id="EOA14709.1"/>
    </source>
</evidence>
<dbReference type="InterPro" id="IPR001810">
    <property type="entry name" value="F-box_dom"/>
</dbReference>
<evidence type="ECO:0000313" key="3">
    <source>
        <dbReference type="Proteomes" id="UP000029121"/>
    </source>
</evidence>
<feature type="domain" description="F-box" evidence="1">
    <location>
        <begin position="1"/>
        <end position="47"/>
    </location>
</feature>
<dbReference type="EMBL" id="KB870812">
    <property type="protein sequence ID" value="EOA14709.1"/>
    <property type="molecule type" value="Genomic_DNA"/>
</dbReference>
<keyword evidence="3" id="KW-1185">Reference proteome</keyword>
<evidence type="ECO:0000259" key="1">
    <source>
        <dbReference type="PROSITE" id="PS50181"/>
    </source>
</evidence>
<dbReference type="PANTHER" id="PTHR31672">
    <property type="entry name" value="BNACNNG10540D PROTEIN"/>
    <property type="match status" value="1"/>
</dbReference>
<organism evidence="2 3">
    <name type="scientific">Capsella rubella</name>
    <dbReference type="NCBI Taxonomy" id="81985"/>
    <lineage>
        <taxon>Eukaryota</taxon>
        <taxon>Viridiplantae</taxon>
        <taxon>Streptophyta</taxon>
        <taxon>Embryophyta</taxon>
        <taxon>Tracheophyta</taxon>
        <taxon>Spermatophyta</taxon>
        <taxon>Magnoliopsida</taxon>
        <taxon>eudicotyledons</taxon>
        <taxon>Gunneridae</taxon>
        <taxon>Pentapetalae</taxon>
        <taxon>rosids</taxon>
        <taxon>malvids</taxon>
        <taxon>Brassicales</taxon>
        <taxon>Brassicaceae</taxon>
        <taxon>Camelineae</taxon>
        <taxon>Capsella</taxon>
    </lineage>
</organism>
<dbReference type="SUPFAM" id="SSF81383">
    <property type="entry name" value="F-box domain"/>
    <property type="match status" value="1"/>
</dbReference>
<protein>
    <recommendedName>
        <fullName evidence="1">F-box domain-containing protein</fullName>
    </recommendedName>
</protein>